<dbReference type="EC" id="2.6.1.1" evidence="3"/>
<gene>
    <name evidence="9" type="ORF">HK17_13035</name>
</gene>
<dbReference type="EMBL" id="JOPA01000046">
    <property type="protein sequence ID" value="OUI90894.1"/>
    <property type="molecule type" value="Genomic_DNA"/>
</dbReference>
<dbReference type="GO" id="GO:0030170">
    <property type="term" value="F:pyridoxal phosphate binding"/>
    <property type="evidence" value="ECO:0007669"/>
    <property type="project" value="InterPro"/>
</dbReference>
<evidence type="ECO:0000256" key="3">
    <source>
        <dbReference type="ARBA" id="ARBA00012753"/>
    </source>
</evidence>
<dbReference type="RefSeq" id="WP_086659996.1">
    <property type="nucleotide sequence ID" value="NZ_JBJJWX010000011.1"/>
</dbReference>
<dbReference type="AlphaFoldDB" id="A0A252AME9"/>
<dbReference type="Proteomes" id="UP000194641">
    <property type="component" value="Unassembled WGS sequence"/>
</dbReference>
<dbReference type="Pfam" id="PF00155">
    <property type="entry name" value="Aminotran_1_2"/>
    <property type="match status" value="1"/>
</dbReference>
<comment type="caution">
    <text evidence="9">The sequence shown here is derived from an EMBL/GenBank/DDBJ whole genome shotgun (WGS) entry which is preliminary data.</text>
</comment>
<comment type="catalytic activity">
    <reaction evidence="7">
        <text>L-aspartate + 2-oxoglutarate = oxaloacetate + L-glutamate</text>
        <dbReference type="Rhea" id="RHEA:21824"/>
        <dbReference type="ChEBI" id="CHEBI:16452"/>
        <dbReference type="ChEBI" id="CHEBI:16810"/>
        <dbReference type="ChEBI" id="CHEBI:29985"/>
        <dbReference type="ChEBI" id="CHEBI:29991"/>
        <dbReference type="EC" id="2.6.1.1"/>
    </reaction>
</comment>
<feature type="domain" description="Aminotransferase class I/classII large" evidence="8">
    <location>
        <begin position="29"/>
        <end position="368"/>
    </location>
</feature>
<dbReference type="CDD" id="cd00609">
    <property type="entry name" value="AAT_like"/>
    <property type="match status" value="1"/>
</dbReference>
<evidence type="ECO:0000256" key="2">
    <source>
        <dbReference type="ARBA" id="ARBA00007441"/>
    </source>
</evidence>
<evidence type="ECO:0000256" key="1">
    <source>
        <dbReference type="ARBA" id="ARBA00001933"/>
    </source>
</evidence>
<comment type="cofactor">
    <cofactor evidence="1">
        <name>pyridoxal 5'-phosphate</name>
        <dbReference type="ChEBI" id="CHEBI:597326"/>
    </cofactor>
</comment>
<evidence type="ECO:0000313" key="10">
    <source>
        <dbReference type="Proteomes" id="UP000194641"/>
    </source>
</evidence>
<dbReference type="SUPFAM" id="SSF53383">
    <property type="entry name" value="PLP-dependent transferases"/>
    <property type="match status" value="1"/>
</dbReference>
<organism evidence="9 10">
    <name type="scientific">Acetobacter indonesiensis</name>
    <dbReference type="NCBI Taxonomy" id="104101"/>
    <lineage>
        <taxon>Bacteria</taxon>
        <taxon>Pseudomonadati</taxon>
        <taxon>Pseudomonadota</taxon>
        <taxon>Alphaproteobacteria</taxon>
        <taxon>Acetobacterales</taxon>
        <taxon>Acetobacteraceae</taxon>
        <taxon>Acetobacter</taxon>
    </lineage>
</organism>
<protein>
    <recommendedName>
        <fullName evidence="3">aspartate transaminase</fullName>
        <ecNumber evidence="3">2.6.1.1</ecNumber>
    </recommendedName>
</protein>
<evidence type="ECO:0000313" key="9">
    <source>
        <dbReference type="EMBL" id="OUI90894.1"/>
    </source>
</evidence>
<evidence type="ECO:0000256" key="7">
    <source>
        <dbReference type="ARBA" id="ARBA00049185"/>
    </source>
</evidence>
<proteinExistence type="inferred from homology"/>
<keyword evidence="6" id="KW-0663">Pyridoxal phosphate</keyword>
<evidence type="ECO:0000259" key="8">
    <source>
        <dbReference type="Pfam" id="PF00155"/>
    </source>
</evidence>
<comment type="similarity">
    <text evidence="2">Belongs to the class-I pyridoxal-phosphate-dependent aminotransferase family.</text>
</comment>
<evidence type="ECO:0000256" key="6">
    <source>
        <dbReference type="ARBA" id="ARBA00022898"/>
    </source>
</evidence>
<dbReference type="Gene3D" id="3.40.640.10">
    <property type="entry name" value="Type I PLP-dependent aspartate aminotransferase-like (Major domain)"/>
    <property type="match status" value="1"/>
</dbReference>
<name>A0A252AME9_9PROT</name>
<dbReference type="InterPro" id="IPR004839">
    <property type="entry name" value="Aminotransferase_I/II_large"/>
</dbReference>
<sequence length="383" mass="41919">MTVPHIDPFHAMTISALAHKLAAEGRSIIHMEFGQPSTGAPQKAIERAQHVLATDPMGYWESQPLKERIVQHYQDTYSVSLTAEQIILTCGASPALVLALTVSFVPGARVALARPGYVAYRNVLRALHMEPIELACGEAERFQLTAEAIAALDPAPQGLILASPANPTGTILSAAEMQAIVRVCQDRKICIISDEIYHGLSYGEPAHSVLEYDATALVVNSFSKYFSMAPWRLGWLVVPPEKVDAARARMGNLFLTPSSLSQHAGLAAFECQDELEGHVQTYRRNRDLLLKALPQLGLNHIAPPDGAFYIYADISHLTNDSLAFCKQLLLETGVTTAPGVDFDPVEGTHFMRFSFAVSTDRIEDAIARMIPWFQAQAERASKT</sequence>
<dbReference type="InterPro" id="IPR015421">
    <property type="entry name" value="PyrdxlP-dep_Trfase_major"/>
</dbReference>
<dbReference type="GO" id="GO:0006520">
    <property type="term" value="P:amino acid metabolic process"/>
    <property type="evidence" value="ECO:0007669"/>
    <property type="project" value="InterPro"/>
</dbReference>
<reference evidence="10" key="1">
    <citation type="submission" date="2014-06" db="EMBL/GenBank/DDBJ databases">
        <authorList>
            <person name="Winans N.J."/>
            <person name="Newell P.D."/>
            <person name="Douglas A.E."/>
        </authorList>
    </citation>
    <scope>NUCLEOTIDE SEQUENCE [LARGE SCALE GENOMIC DNA]</scope>
</reference>
<dbReference type="PANTHER" id="PTHR46383">
    <property type="entry name" value="ASPARTATE AMINOTRANSFERASE"/>
    <property type="match status" value="1"/>
</dbReference>
<keyword evidence="4 9" id="KW-0032">Aminotransferase</keyword>
<keyword evidence="5 9" id="KW-0808">Transferase</keyword>
<accession>A0A252AME9</accession>
<dbReference type="InterPro" id="IPR015424">
    <property type="entry name" value="PyrdxlP-dep_Trfase"/>
</dbReference>
<dbReference type="GO" id="GO:0004069">
    <property type="term" value="F:L-aspartate:2-oxoglutarate aminotransferase activity"/>
    <property type="evidence" value="ECO:0007669"/>
    <property type="project" value="UniProtKB-EC"/>
</dbReference>
<evidence type="ECO:0000256" key="5">
    <source>
        <dbReference type="ARBA" id="ARBA00022679"/>
    </source>
</evidence>
<evidence type="ECO:0000256" key="4">
    <source>
        <dbReference type="ARBA" id="ARBA00022576"/>
    </source>
</evidence>
<dbReference type="PANTHER" id="PTHR46383:SF2">
    <property type="entry name" value="AMINOTRANSFERASE"/>
    <property type="match status" value="1"/>
</dbReference>
<dbReference type="InterPro" id="IPR050596">
    <property type="entry name" value="AspAT/PAT-like"/>
</dbReference>